<dbReference type="GO" id="GO:0051015">
    <property type="term" value="F:actin filament binding"/>
    <property type="evidence" value="ECO:0007669"/>
    <property type="project" value="TreeGrafter"/>
</dbReference>
<dbReference type="PROSITE" id="PS51456">
    <property type="entry name" value="MYOSIN_MOTOR"/>
    <property type="match status" value="1"/>
</dbReference>
<dbReference type="GO" id="GO:0005902">
    <property type="term" value="C:microvillus"/>
    <property type="evidence" value="ECO:0007669"/>
    <property type="project" value="TreeGrafter"/>
</dbReference>
<dbReference type="GO" id="GO:0000146">
    <property type="term" value="F:microfilament motor activity"/>
    <property type="evidence" value="ECO:0007669"/>
    <property type="project" value="TreeGrafter"/>
</dbReference>
<dbReference type="AlphaFoldDB" id="A0A7D9L899"/>
<dbReference type="GO" id="GO:0005737">
    <property type="term" value="C:cytoplasm"/>
    <property type="evidence" value="ECO:0007669"/>
    <property type="project" value="TreeGrafter"/>
</dbReference>
<evidence type="ECO:0000256" key="5">
    <source>
        <dbReference type="ARBA" id="ARBA00023175"/>
    </source>
</evidence>
<dbReference type="Gene3D" id="3.40.850.10">
    <property type="entry name" value="Kinesin motor domain"/>
    <property type="match status" value="1"/>
</dbReference>
<dbReference type="SMART" id="SM00242">
    <property type="entry name" value="MYSc"/>
    <property type="match status" value="1"/>
</dbReference>
<dbReference type="GO" id="GO:0005886">
    <property type="term" value="C:plasma membrane"/>
    <property type="evidence" value="ECO:0007669"/>
    <property type="project" value="TreeGrafter"/>
</dbReference>
<dbReference type="PANTHER" id="PTHR13140">
    <property type="entry name" value="MYOSIN"/>
    <property type="match status" value="1"/>
</dbReference>
<feature type="non-terminal residue" evidence="8">
    <location>
        <position position="395"/>
    </location>
</feature>
<keyword evidence="2" id="KW-0547">Nucleotide-binding</keyword>
<dbReference type="GO" id="GO:0005524">
    <property type="term" value="F:ATP binding"/>
    <property type="evidence" value="ECO:0007669"/>
    <property type="project" value="UniProtKB-KW"/>
</dbReference>
<gene>
    <name evidence="8" type="ORF">PACLA_8A015185</name>
</gene>
<evidence type="ECO:0000256" key="2">
    <source>
        <dbReference type="ARBA" id="ARBA00022741"/>
    </source>
</evidence>
<evidence type="ECO:0000256" key="6">
    <source>
        <dbReference type="ARBA" id="ARBA00023203"/>
    </source>
</evidence>
<dbReference type="OrthoDB" id="6108017at2759"/>
<dbReference type="Proteomes" id="UP001152795">
    <property type="component" value="Unassembled WGS sequence"/>
</dbReference>
<dbReference type="PANTHER" id="PTHR13140:SF713">
    <property type="entry name" value="UNCONVENTIONAL MYOSIN ID"/>
    <property type="match status" value="1"/>
</dbReference>
<dbReference type="PRINTS" id="PR00193">
    <property type="entry name" value="MYOSINHEAVY"/>
</dbReference>
<dbReference type="GO" id="GO:0030048">
    <property type="term" value="P:actin filament-based movement"/>
    <property type="evidence" value="ECO:0007669"/>
    <property type="project" value="TreeGrafter"/>
</dbReference>
<dbReference type="InterPro" id="IPR001609">
    <property type="entry name" value="Myosin_head_motor_dom-like"/>
</dbReference>
<evidence type="ECO:0000313" key="8">
    <source>
        <dbReference type="EMBL" id="CAB4028399.1"/>
    </source>
</evidence>
<evidence type="ECO:0000256" key="4">
    <source>
        <dbReference type="ARBA" id="ARBA00023123"/>
    </source>
</evidence>
<comment type="caution">
    <text evidence="8">The sequence shown here is derived from an EMBL/GenBank/DDBJ whole genome shotgun (WGS) entry which is preliminary data.</text>
</comment>
<keyword evidence="6 7" id="KW-0009">Actin-binding</keyword>
<feature type="region of interest" description="Actin-binding" evidence="7">
    <location>
        <begin position="329"/>
        <end position="351"/>
    </location>
</feature>
<accession>A0A7D9L899</accession>
<proteinExistence type="inferred from homology"/>
<dbReference type="GO" id="GO:0007015">
    <property type="term" value="P:actin filament organization"/>
    <property type="evidence" value="ECO:0007669"/>
    <property type="project" value="TreeGrafter"/>
</dbReference>
<dbReference type="Pfam" id="PF00063">
    <property type="entry name" value="Myosin_head"/>
    <property type="match status" value="1"/>
</dbReference>
<dbReference type="GO" id="GO:0016459">
    <property type="term" value="C:myosin complex"/>
    <property type="evidence" value="ECO:0007669"/>
    <property type="project" value="UniProtKB-KW"/>
</dbReference>
<dbReference type="InterPro" id="IPR027417">
    <property type="entry name" value="P-loop_NTPase"/>
</dbReference>
<evidence type="ECO:0000313" key="9">
    <source>
        <dbReference type="Proteomes" id="UP001152795"/>
    </source>
</evidence>
<evidence type="ECO:0000256" key="1">
    <source>
        <dbReference type="ARBA" id="ARBA00008314"/>
    </source>
</evidence>
<keyword evidence="3" id="KW-0067">ATP-binding</keyword>
<evidence type="ECO:0000256" key="3">
    <source>
        <dbReference type="ARBA" id="ARBA00022840"/>
    </source>
</evidence>
<keyword evidence="5" id="KW-0505">Motor protein</keyword>
<dbReference type="FunFam" id="1.20.58.530:FF:000004">
    <property type="entry name" value="Unconventional myosin ID"/>
    <property type="match status" value="1"/>
</dbReference>
<dbReference type="Gene3D" id="1.20.58.530">
    <property type="match status" value="1"/>
</dbReference>
<keyword evidence="4 7" id="KW-0518">Myosin</keyword>
<comment type="caution">
    <text evidence="7">Lacks conserved residue(s) required for the propagation of feature annotation.</text>
</comment>
<dbReference type="GO" id="GO:0006897">
    <property type="term" value="P:endocytosis"/>
    <property type="evidence" value="ECO:0007669"/>
    <property type="project" value="TreeGrafter"/>
</dbReference>
<dbReference type="InterPro" id="IPR036961">
    <property type="entry name" value="Kinesin_motor_dom_sf"/>
</dbReference>
<organism evidence="8 9">
    <name type="scientific">Paramuricea clavata</name>
    <name type="common">Red gorgonian</name>
    <name type="synonym">Violescent sea-whip</name>
    <dbReference type="NCBI Taxonomy" id="317549"/>
    <lineage>
        <taxon>Eukaryota</taxon>
        <taxon>Metazoa</taxon>
        <taxon>Cnidaria</taxon>
        <taxon>Anthozoa</taxon>
        <taxon>Octocorallia</taxon>
        <taxon>Malacalcyonacea</taxon>
        <taxon>Plexauridae</taxon>
        <taxon>Paramuricea</taxon>
    </lineage>
</organism>
<sequence>QGNVERVKKLGVVVGKTVFFCSHQSFIAAFRKRNSNCGNLDFVLEDDQVVIEDKDLLSTVATLLNSTVEEIEKSLLYRIVAARGEVMEKGHSLDDAYYGRDALCKAVYDRLFSWIVGKINNAVEVKDIRHGKCTVIGVLDIYGFEIFDVNGFEQFCINYCNEKLQQLFIELVLKQEQEEYKREGIEWVEVQYFNNKIICDLVELNHKGIISIMDEAIISAGKVTDEMILHTMDQKLKDHQHYASRQTQPSNKILTHNQDFKVQHYAGDVIYRVEGFMDKNKDTLFQDFKRLLFNCNHSALKEMWPEGKEAVTKVTKRPPTVATLFKSSMIALVEILMIKEPHYVRCIKPNDIKSAAMFDEHRVKHQVSYLGLLENVRVRRAGFAYRQLYSKFLTR</sequence>
<evidence type="ECO:0000256" key="7">
    <source>
        <dbReference type="PROSITE-ProRule" id="PRU00782"/>
    </source>
</evidence>
<dbReference type="SUPFAM" id="SSF52540">
    <property type="entry name" value="P-loop containing nucleoside triphosphate hydrolases"/>
    <property type="match status" value="1"/>
</dbReference>
<reference evidence="8" key="1">
    <citation type="submission" date="2020-04" db="EMBL/GenBank/DDBJ databases">
        <authorList>
            <person name="Alioto T."/>
            <person name="Alioto T."/>
            <person name="Gomez Garrido J."/>
        </authorList>
    </citation>
    <scope>NUCLEOTIDE SEQUENCE</scope>
    <source>
        <strain evidence="8">A484AB</strain>
    </source>
</reference>
<protein>
    <submittedName>
        <fullName evidence="8">Unconventional myosin-Id</fullName>
    </submittedName>
</protein>
<dbReference type="EMBL" id="CACRXK020015458">
    <property type="protein sequence ID" value="CAB4028399.1"/>
    <property type="molecule type" value="Genomic_DNA"/>
</dbReference>
<dbReference type="Gene3D" id="1.20.120.720">
    <property type="entry name" value="Myosin VI head, motor domain, U50 subdomain"/>
    <property type="match status" value="1"/>
</dbReference>
<name>A0A7D9L899_PARCT</name>
<keyword evidence="9" id="KW-1185">Reference proteome</keyword>
<comment type="similarity">
    <text evidence="1 7">Belongs to the TRAFAC class myosin-kinesin ATPase superfamily. Myosin family.</text>
</comment>